<reference evidence="7" key="1">
    <citation type="submission" date="2023-05" db="EMBL/GenBank/DDBJ databases">
        <authorList>
            <person name="Huff M."/>
        </authorList>
    </citation>
    <scope>NUCLEOTIDE SEQUENCE</scope>
</reference>
<dbReference type="InterPro" id="IPR027417">
    <property type="entry name" value="P-loop_NTPase"/>
</dbReference>
<feature type="domain" description="ABC transporter" evidence="6">
    <location>
        <begin position="127"/>
        <end position="363"/>
    </location>
</feature>
<dbReference type="PROSITE" id="PS00211">
    <property type="entry name" value="ABC_TRANSPORTER_1"/>
    <property type="match status" value="1"/>
</dbReference>
<evidence type="ECO:0000313" key="8">
    <source>
        <dbReference type="Proteomes" id="UP000834106"/>
    </source>
</evidence>
<evidence type="ECO:0000313" key="7">
    <source>
        <dbReference type="EMBL" id="CAI9758234.1"/>
    </source>
</evidence>
<dbReference type="GO" id="GO:0042626">
    <property type="term" value="F:ATPase-coupled transmembrane transporter activity"/>
    <property type="evidence" value="ECO:0007669"/>
    <property type="project" value="TreeGrafter"/>
</dbReference>
<keyword evidence="3" id="KW-0812">Transmembrane</keyword>
<dbReference type="PANTHER" id="PTHR11384:SF56">
    <property type="entry name" value="ABC TRANSPORTER D FAMILY MEMBER 1"/>
    <property type="match status" value="1"/>
</dbReference>
<protein>
    <recommendedName>
        <fullName evidence="6">ABC transporter domain-containing protein</fullName>
    </recommendedName>
</protein>
<dbReference type="GO" id="GO:0016887">
    <property type="term" value="F:ATP hydrolysis activity"/>
    <property type="evidence" value="ECO:0007669"/>
    <property type="project" value="InterPro"/>
</dbReference>
<accession>A0AAD1YVS0</accession>
<evidence type="ECO:0000256" key="4">
    <source>
        <dbReference type="ARBA" id="ARBA00022989"/>
    </source>
</evidence>
<dbReference type="PANTHER" id="PTHR11384">
    <property type="entry name" value="ATP-BINDING CASSETTE, SUB-FAMILY D MEMBER"/>
    <property type="match status" value="1"/>
</dbReference>
<dbReference type="SUPFAM" id="SSF52540">
    <property type="entry name" value="P-loop containing nucleoside triphosphate hydrolases"/>
    <property type="match status" value="1"/>
</dbReference>
<dbReference type="GO" id="GO:0006635">
    <property type="term" value="P:fatty acid beta-oxidation"/>
    <property type="evidence" value="ECO:0007669"/>
    <property type="project" value="TreeGrafter"/>
</dbReference>
<keyword evidence="5" id="KW-0472">Membrane</keyword>
<dbReference type="GO" id="GO:0005778">
    <property type="term" value="C:peroxisomal membrane"/>
    <property type="evidence" value="ECO:0007669"/>
    <property type="project" value="TreeGrafter"/>
</dbReference>
<comment type="similarity">
    <text evidence="1">Belongs to the ABC transporter superfamily. ABCD family. Peroxisomal fatty acyl CoA transporter (TC 3.A.1.203) subfamily.</text>
</comment>
<keyword evidence="8" id="KW-1185">Reference proteome</keyword>
<dbReference type="InterPro" id="IPR003439">
    <property type="entry name" value="ABC_transporter-like_ATP-bd"/>
</dbReference>
<keyword evidence="2" id="KW-0813">Transport</keyword>
<evidence type="ECO:0000256" key="2">
    <source>
        <dbReference type="ARBA" id="ARBA00022448"/>
    </source>
</evidence>
<evidence type="ECO:0000256" key="3">
    <source>
        <dbReference type="ARBA" id="ARBA00022692"/>
    </source>
</evidence>
<dbReference type="Gene3D" id="3.40.50.300">
    <property type="entry name" value="P-loop containing nucleotide triphosphate hydrolases"/>
    <property type="match status" value="1"/>
</dbReference>
<name>A0AAD1YVS0_9LAMI</name>
<dbReference type="GO" id="GO:0015910">
    <property type="term" value="P:long-chain fatty acid import into peroxisome"/>
    <property type="evidence" value="ECO:0007669"/>
    <property type="project" value="TreeGrafter"/>
</dbReference>
<dbReference type="Proteomes" id="UP000834106">
    <property type="component" value="Chromosome 3"/>
</dbReference>
<gene>
    <name evidence="7" type="ORF">FPE_LOCUS5664</name>
</gene>
<dbReference type="AlphaFoldDB" id="A0AAD1YVS0"/>
<keyword evidence="4" id="KW-1133">Transmembrane helix</keyword>
<proteinExistence type="inferred from homology"/>
<dbReference type="GO" id="GO:0005524">
    <property type="term" value="F:ATP binding"/>
    <property type="evidence" value="ECO:0007669"/>
    <property type="project" value="InterPro"/>
</dbReference>
<evidence type="ECO:0000256" key="5">
    <source>
        <dbReference type="ARBA" id="ARBA00023136"/>
    </source>
</evidence>
<evidence type="ECO:0000256" key="1">
    <source>
        <dbReference type="ARBA" id="ARBA00008575"/>
    </source>
</evidence>
<evidence type="ECO:0000259" key="6">
    <source>
        <dbReference type="PROSITE" id="PS50893"/>
    </source>
</evidence>
<sequence length="364" mass="40325">MSTKTGTTFALSFSPFHLHYNLTLTLIFTWQWFTSGSPDKLPSAQSHTQAAQGRESPRYAKYRNINCSEIYDTYGRLFGDTGDSTKYALSPTKLLQHGFDLGTDSDREYGEDIHNGSSTQSNLTASLSEDSISFSKVDIITPAQEMLAKQLTCVIAPGRSLLVTGPNGSGKSSIFRVLRGLWPVVSGILVKPHQQINSGSGCGLFYVPQRPYTCLGTPRDQIIYPLSLDEAEKRALGHKSVGVTDSLDAHLKTILENVKLLYLLEREGGWDANQNWEDILSLGEKQRLGMARLFFHKPQFGILDKCTNATSVDVEEHLYSLANNSGITVITSSQFLVLPRSDDYGHEEAYCLIVSFTITFNSFL</sequence>
<organism evidence="7 8">
    <name type="scientific">Fraxinus pennsylvanica</name>
    <dbReference type="NCBI Taxonomy" id="56036"/>
    <lineage>
        <taxon>Eukaryota</taxon>
        <taxon>Viridiplantae</taxon>
        <taxon>Streptophyta</taxon>
        <taxon>Embryophyta</taxon>
        <taxon>Tracheophyta</taxon>
        <taxon>Spermatophyta</taxon>
        <taxon>Magnoliopsida</taxon>
        <taxon>eudicotyledons</taxon>
        <taxon>Gunneridae</taxon>
        <taxon>Pentapetalae</taxon>
        <taxon>asterids</taxon>
        <taxon>lamiids</taxon>
        <taxon>Lamiales</taxon>
        <taxon>Oleaceae</taxon>
        <taxon>Oleeae</taxon>
        <taxon>Fraxinus</taxon>
    </lineage>
</organism>
<dbReference type="GO" id="GO:0007031">
    <property type="term" value="P:peroxisome organization"/>
    <property type="evidence" value="ECO:0007669"/>
    <property type="project" value="TreeGrafter"/>
</dbReference>
<dbReference type="GO" id="GO:0005324">
    <property type="term" value="F:long-chain fatty acid transmembrane transporter activity"/>
    <property type="evidence" value="ECO:0007669"/>
    <property type="project" value="TreeGrafter"/>
</dbReference>
<dbReference type="InterPro" id="IPR017871">
    <property type="entry name" value="ABC_transporter-like_CS"/>
</dbReference>
<dbReference type="EMBL" id="OU503038">
    <property type="protein sequence ID" value="CAI9758234.1"/>
    <property type="molecule type" value="Genomic_DNA"/>
</dbReference>
<dbReference type="InterPro" id="IPR050835">
    <property type="entry name" value="ABC_transporter_sub-D"/>
</dbReference>
<dbReference type="GO" id="GO:0042760">
    <property type="term" value="P:very long-chain fatty acid catabolic process"/>
    <property type="evidence" value="ECO:0007669"/>
    <property type="project" value="TreeGrafter"/>
</dbReference>
<dbReference type="Pfam" id="PF00005">
    <property type="entry name" value="ABC_tran"/>
    <property type="match status" value="1"/>
</dbReference>
<dbReference type="PROSITE" id="PS50893">
    <property type="entry name" value="ABC_TRANSPORTER_2"/>
    <property type="match status" value="1"/>
</dbReference>